<reference evidence="4 5" key="1">
    <citation type="submission" date="2023-07" db="EMBL/GenBank/DDBJ databases">
        <title>Functional and genomic diversity of the sorghum phyllosphere microbiome.</title>
        <authorList>
            <person name="Shade A."/>
        </authorList>
    </citation>
    <scope>NUCLEOTIDE SEQUENCE [LARGE SCALE GENOMIC DNA]</scope>
    <source>
        <strain evidence="4 5">SORGH_AS_0892</strain>
    </source>
</reference>
<dbReference type="Gene3D" id="3.90.550.10">
    <property type="entry name" value="Spore Coat Polysaccharide Biosynthesis Protein SpsA, Chain A"/>
    <property type="match status" value="1"/>
</dbReference>
<accession>A0ABU0U8H1</accession>
<feature type="domain" description="Glycosyltransferase 2-like" evidence="2">
    <location>
        <begin position="8"/>
        <end position="146"/>
    </location>
</feature>
<dbReference type="PANTHER" id="PTHR22916">
    <property type="entry name" value="GLYCOSYLTRANSFERASE"/>
    <property type="match status" value="1"/>
</dbReference>
<dbReference type="Pfam" id="PF02709">
    <property type="entry name" value="Glyco_transf_7C"/>
    <property type="match status" value="1"/>
</dbReference>
<feature type="domain" description="Galactosyltransferase C-terminal" evidence="3">
    <location>
        <begin position="152"/>
        <end position="190"/>
    </location>
</feature>
<dbReference type="EMBL" id="JAUTBA010000001">
    <property type="protein sequence ID" value="MDQ1151259.1"/>
    <property type="molecule type" value="Genomic_DNA"/>
</dbReference>
<keyword evidence="1" id="KW-0808">Transferase</keyword>
<dbReference type="InterPro" id="IPR001173">
    <property type="entry name" value="Glyco_trans_2-like"/>
</dbReference>
<evidence type="ECO:0000256" key="1">
    <source>
        <dbReference type="ARBA" id="ARBA00022679"/>
    </source>
</evidence>
<gene>
    <name evidence="4" type="ORF">QE382_003243</name>
</gene>
<dbReference type="SUPFAM" id="SSF53448">
    <property type="entry name" value="Nucleotide-diphospho-sugar transferases"/>
    <property type="match status" value="1"/>
</dbReference>
<evidence type="ECO:0000259" key="3">
    <source>
        <dbReference type="Pfam" id="PF02709"/>
    </source>
</evidence>
<keyword evidence="5" id="KW-1185">Reference proteome</keyword>
<dbReference type="Pfam" id="PF00535">
    <property type="entry name" value="Glycos_transf_2"/>
    <property type="match status" value="1"/>
</dbReference>
<dbReference type="RefSeq" id="WP_307186768.1">
    <property type="nucleotide sequence ID" value="NZ_JAUTBA010000001.1"/>
</dbReference>
<comment type="caution">
    <text evidence="4">The sequence shown here is derived from an EMBL/GenBank/DDBJ whole genome shotgun (WGS) entry which is preliminary data.</text>
</comment>
<name>A0ABU0U8H1_9SPHI</name>
<organism evidence="4 5">
    <name type="scientific">Sphingobacterium zeae</name>
    <dbReference type="NCBI Taxonomy" id="1776859"/>
    <lineage>
        <taxon>Bacteria</taxon>
        <taxon>Pseudomonadati</taxon>
        <taxon>Bacteroidota</taxon>
        <taxon>Sphingobacteriia</taxon>
        <taxon>Sphingobacteriales</taxon>
        <taxon>Sphingobacteriaceae</taxon>
        <taxon>Sphingobacterium</taxon>
    </lineage>
</organism>
<protein>
    <submittedName>
        <fullName evidence="4">GT2 family glycosyltransferase</fullName>
    </submittedName>
</protein>
<dbReference type="Proteomes" id="UP001244640">
    <property type="component" value="Unassembled WGS sequence"/>
</dbReference>
<dbReference type="PANTHER" id="PTHR22916:SF64">
    <property type="entry name" value="TRANSFERASE, PUTATIVE-RELATED"/>
    <property type="match status" value="1"/>
</dbReference>
<evidence type="ECO:0000313" key="5">
    <source>
        <dbReference type="Proteomes" id="UP001244640"/>
    </source>
</evidence>
<evidence type="ECO:0000259" key="2">
    <source>
        <dbReference type="Pfam" id="PF00535"/>
    </source>
</evidence>
<sequence>MYSTAPVSVLTIVHKRHHALINLVNGLAKNSILPVEIVIVFINERAYRFEDDEYPFRINTVEIETEGHLNLGEARNMAIKSSSSSFNIFLDVDCIPAQNLIEQYLPYSNKKNALLSGRVRYLKKGFADKPDWMSQLMENSRPDPVRNELDQFSYELFWSLNFGCSKETFNKIGGFDQNYIGYGAEDTDFGFSARKNSIAHITIDALAYHQYHPSYNPPLNHFKSIVTNATQFFQKWGVWPMMGWLNKFNESGLIIFKNNQIIILREPSKQEIVASLTE</sequence>
<dbReference type="InterPro" id="IPR027791">
    <property type="entry name" value="Galactosyl_T_C"/>
</dbReference>
<proteinExistence type="predicted"/>
<evidence type="ECO:0000313" key="4">
    <source>
        <dbReference type="EMBL" id="MDQ1151259.1"/>
    </source>
</evidence>
<dbReference type="InterPro" id="IPR029044">
    <property type="entry name" value="Nucleotide-diphossugar_trans"/>
</dbReference>